<organism evidence="2 3">
    <name type="scientific">Larkinella terrae</name>
    <dbReference type="NCBI Taxonomy" id="2025311"/>
    <lineage>
        <taxon>Bacteria</taxon>
        <taxon>Pseudomonadati</taxon>
        <taxon>Bacteroidota</taxon>
        <taxon>Cytophagia</taxon>
        <taxon>Cytophagales</taxon>
        <taxon>Spirosomataceae</taxon>
        <taxon>Larkinella</taxon>
    </lineage>
</organism>
<dbReference type="SUPFAM" id="SSF63829">
    <property type="entry name" value="Calcium-dependent phosphotriesterase"/>
    <property type="match status" value="1"/>
</dbReference>
<dbReference type="InterPro" id="IPR013658">
    <property type="entry name" value="SGL"/>
</dbReference>
<dbReference type="EMBL" id="WJXZ01000002">
    <property type="protein sequence ID" value="MRS60632.1"/>
    <property type="molecule type" value="Genomic_DNA"/>
</dbReference>
<protein>
    <submittedName>
        <fullName evidence="2">SMP-30/gluconolactonase/LRE family protein</fullName>
    </submittedName>
</protein>
<gene>
    <name evidence="2" type="ORF">GJJ30_04950</name>
</gene>
<feature type="domain" description="SMP-30/Gluconolactonase/LRE-like region" evidence="1">
    <location>
        <begin position="13"/>
        <end position="254"/>
    </location>
</feature>
<dbReference type="OrthoDB" id="241638at2"/>
<keyword evidence="3" id="KW-1185">Reference proteome</keyword>
<dbReference type="PANTHER" id="PTHR47572">
    <property type="entry name" value="LIPOPROTEIN-RELATED"/>
    <property type="match status" value="1"/>
</dbReference>
<dbReference type="InterPro" id="IPR011042">
    <property type="entry name" value="6-blade_b-propeller_TolB-like"/>
</dbReference>
<dbReference type="Pfam" id="PF08450">
    <property type="entry name" value="SGL"/>
    <property type="match status" value="1"/>
</dbReference>
<evidence type="ECO:0000313" key="2">
    <source>
        <dbReference type="EMBL" id="MRS60632.1"/>
    </source>
</evidence>
<accession>A0A7K0EG06</accession>
<comment type="caution">
    <text evidence="2">The sequence shown here is derived from an EMBL/GenBank/DDBJ whole genome shotgun (WGS) entry which is preliminary data.</text>
</comment>
<name>A0A7K0EG06_9BACT</name>
<dbReference type="InterPro" id="IPR051262">
    <property type="entry name" value="SMP-30/CGR1_Lactonase"/>
</dbReference>
<sequence length="268" mass="29182">MKNIDIIADGLRFPEGPAFTSDGTLWCVEQEGASLFWLKPDGTSGRVHVGIGSRPNGLYIDDRDRIWFCDSGLHAIRCINYPDQEPETIVDQINDEPLNWPNDLTFDPEGNLIFTCPGSPDEDEPGFVGVCSPVGEVKKISEKLFYPNGLAFLPNGRTLLVAETHRKRIWAGRWDADGLNWINPTVWAETGAGGFGPDGLTLGPDNLLYAAIYGGSCLQVYKPTGVLSHSIQLPGKNPSNCAFDPTGKLGLVVTETEKGQLLCVKGYS</sequence>
<proteinExistence type="predicted"/>
<evidence type="ECO:0000313" key="3">
    <source>
        <dbReference type="Proteomes" id="UP000441754"/>
    </source>
</evidence>
<dbReference type="RefSeq" id="WP_154173785.1">
    <property type="nucleotide sequence ID" value="NZ_WJXZ01000002.1"/>
</dbReference>
<dbReference type="PANTHER" id="PTHR47572:SF5">
    <property type="entry name" value="BLR2277 PROTEIN"/>
    <property type="match status" value="1"/>
</dbReference>
<dbReference type="AlphaFoldDB" id="A0A7K0EG06"/>
<reference evidence="2 3" key="1">
    <citation type="journal article" date="2018" name="Antonie Van Leeuwenhoek">
        <title>Larkinella terrae sp. nov., isolated from soil on Jeju Island, South Korea.</title>
        <authorList>
            <person name="Ten L.N."/>
            <person name="Jeon J."/>
            <person name="Park S.J."/>
            <person name="Park S."/>
            <person name="Lee S.Y."/>
            <person name="Kim M.K."/>
            <person name="Jung H.Y."/>
        </authorList>
    </citation>
    <scope>NUCLEOTIDE SEQUENCE [LARGE SCALE GENOMIC DNA]</scope>
    <source>
        <strain evidence="2 3">KCTC 52001</strain>
    </source>
</reference>
<evidence type="ECO:0000259" key="1">
    <source>
        <dbReference type="Pfam" id="PF08450"/>
    </source>
</evidence>
<dbReference type="Gene3D" id="2.120.10.30">
    <property type="entry name" value="TolB, C-terminal domain"/>
    <property type="match status" value="1"/>
</dbReference>
<dbReference type="Proteomes" id="UP000441754">
    <property type="component" value="Unassembled WGS sequence"/>
</dbReference>